<evidence type="ECO:0000313" key="7">
    <source>
        <dbReference type="EMBL" id="AEH06553.1"/>
    </source>
</evidence>
<dbReference type="InterPro" id="IPR019533">
    <property type="entry name" value="Peptidase_S26"/>
</dbReference>
<dbReference type="AlphaFoldDB" id="F8ALG3"/>
<feature type="domain" description="Peptidase S26" evidence="6">
    <location>
        <begin position="18"/>
        <end position="100"/>
    </location>
</feature>
<dbReference type="CDD" id="cd06530">
    <property type="entry name" value="S26_SPase_I"/>
    <property type="match status" value="1"/>
</dbReference>
<dbReference type="HOGENOM" id="CLU_118895_0_0_2"/>
<dbReference type="Pfam" id="PF10502">
    <property type="entry name" value="Peptidase_S26"/>
    <property type="match status" value="1"/>
</dbReference>
<feature type="transmembrane region" description="Helical" evidence="5">
    <location>
        <begin position="168"/>
        <end position="185"/>
    </location>
</feature>
<organism evidence="7 8">
    <name type="scientific">Methanothermococcus okinawensis (strain DSM 14208 / JCM 11175 / IH1)</name>
    <dbReference type="NCBI Taxonomy" id="647113"/>
    <lineage>
        <taxon>Archaea</taxon>
        <taxon>Methanobacteriati</taxon>
        <taxon>Methanobacteriota</taxon>
        <taxon>Methanomada group</taxon>
        <taxon>Methanococci</taxon>
        <taxon>Methanococcales</taxon>
        <taxon>Methanococcaceae</taxon>
        <taxon>Methanothermococcus</taxon>
    </lineage>
</organism>
<protein>
    <submittedName>
        <fullName evidence="7">Peptidase S26B, signal peptidase</fullName>
    </submittedName>
</protein>
<dbReference type="GO" id="GO:0006465">
    <property type="term" value="P:signal peptide processing"/>
    <property type="evidence" value="ECO:0007669"/>
    <property type="project" value="InterPro"/>
</dbReference>
<dbReference type="EMBL" id="CP002792">
    <property type="protein sequence ID" value="AEH06553.1"/>
    <property type="molecule type" value="Genomic_DNA"/>
</dbReference>
<dbReference type="InterPro" id="IPR036286">
    <property type="entry name" value="LexA/Signal_pep-like_sf"/>
</dbReference>
<evidence type="ECO:0000259" key="6">
    <source>
        <dbReference type="Pfam" id="PF10502"/>
    </source>
</evidence>
<dbReference type="MEROPS" id="S26.017"/>
<dbReference type="PANTHER" id="PTHR10806">
    <property type="entry name" value="SIGNAL PEPTIDASE COMPLEX CATALYTIC SUBUNIT SEC11"/>
    <property type="match status" value="1"/>
</dbReference>
<dbReference type="KEGG" id="mok:Metok_0573"/>
<keyword evidence="2 5" id="KW-0812">Transmembrane</keyword>
<evidence type="ECO:0000256" key="3">
    <source>
        <dbReference type="ARBA" id="ARBA00022989"/>
    </source>
</evidence>
<dbReference type="GeneID" id="10772700"/>
<sequence length="198" mass="23270">MININNKRFNKKDIIEWAVFLIVLLTVWSHVNVVVSNSMYPIMERGDFVIVENANWEFNPNNVQVGDIVVYKAHWPKYKENYMDYMVKINNKTLIVFSGNKVEPVIHRVIEKVKINNSNYIITKGDNNPTYDPELISTNQIKQRVVTINGKPLVIPHVGYISILLKEYVWLVILLIVLWYVYDYLKKGKKEKEDLSKK</sequence>
<dbReference type="InterPro" id="IPR001733">
    <property type="entry name" value="Peptidase_S26B"/>
</dbReference>
<dbReference type="STRING" id="647113.Metok_0573"/>
<evidence type="ECO:0000313" key="8">
    <source>
        <dbReference type="Proteomes" id="UP000009296"/>
    </source>
</evidence>
<keyword evidence="4 5" id="KW-0472">Membrane</keyword>
<proteinExistence type="predicted"/>
<feature type="transmembrane region" description="Helical" evidence="5">
    <location>
        <begin position="14"/>
        <end position="31"/>
    </location>
</feature>
<keyword evidence="3 5" id="KW-1133">Transmembrane helix</keyword>
<gene>
    <name evidence="7" type="ordered locus">Metok_0573</name>
</gene>
<dbReference type="GO" id="GO:0004252">
    <property type="term" value="F:serine-type endopeptidase activity"/>
    <property type="evidence" value="ECO:0007669"/>
    <property type="project" value="InterPro"/>
</dbReference>
<dbReference type="eggNOG" id="arCOG01739">
    <property type="taxonomic scope" value="Archaea"/>
</dbReference>
<evidence type="ECO:0000256" key="5">
    <source>
        <dbReference type="SAM" id="Phobius"/>
    </source>
</evidence>
<keyword evidence="8" id="KW-1185">Reference proteome</keyword>
<evidence type="ECO:0000256" key="1">
    <source>
        <dbReference type="ARBA" id="ARBA00004370"/>
    </source>
</evidence>
<comment type="subcellular location">
    <subcellularLocation>
        <location evidence="1">Membrane</location>
    </subcellularLocation>
</comment>
<dbReference type="GO" id="GO:0016020">
    <property type="term" value="C:membrane"/>
    <property type="evidence" value="ECO:0007669"/>
    <property type="project" value="UniProtKB-SubCell"/>
</dbReference>
<evidence type="ECO:0000256" key="2">
    <source>
        <dbReference type="ARBA" id="ARBA00022692"/>
    </source>
</evidence>
<evidence type="ECO:0000256" key="4">
    <source>
        <dbReference type="ARBA" id="ARBA00023136"/>
    </source>
</evidence>
<reference evidence="7" key="1">
    <citation type="submission" date="2011-05" db="EMBL/GenBank/DDBJ databases">
        <title>Complete sequence of chromosome of Methanothermococcus okinawensis IH1.</title>
        <authorList>
            <consortium name="US DOE Joint Genome Institute"/>
            <person name="Lucas S."/>
            <person name="Han J."/>
            <person name="Lapidus A."/>
            <person name="Cheng J.-F."/>
            <person name="Goodwin L."/>
            <person name="Pitluck S."/>
            <person name="Peters L."/>
            <person name="Mikhailova N."/>
            <person name="Held B."/>
            <person name="Han C."/>
            <person name="Tapia R."/>
            <person name="Land M."/>
            <person name="Hauser L."/>
            <person name="Kyrpides N."/>
            <person name="Ivanova N."/>
            <person name="Pagani I."/>
            <person name="Sieprawska-Lupa M."/>
            <person name="Takai K."/>
            <person name="Miyazaki J."/>
            <person name="Whitman W."/>
            <person name="Woyke T."/>
        </authorList>
    </citation>
    <scope>NUCLEOTIDE SEQUENCE</scope>
    <source>
        <strain evidence="7">IH1</strain>
    </source>
</reference>
<dbReference type="SUPFAM" id="SSF51306">
    <property type="entry name" value="LexA/Signal peptidase"/>
    <property type="match status" value="1"/>
</dbReference>
<accession>F8ALG3</accession>
<dbReference type="Gene3D" id="2.10.109.10">
    <property type="entry name" value="Umud Fragment, subunit A"/>
    <property type="match status" value="1"/>
</dbReference>
<name>F8ALG3_METOI</name>
<dbReference type="PANTHER" id="PTHR10806:SF6">
    <property type="entry name" value="SIGNAL PEPTIDASE COMPLEX CATALYTIC SUBUNIT SEC11"/>
    <property type="match status" value="1"/>
</dbReference>
<dbReference type="RefSeq" id="WP_013866739.1">
    <property type="nucleotide sequence ID" value="NC_015636.1"/>
</dbReference>
<dbReference type="Proteomes" id="UP000009296">
    <property type="component" value="Chromosome"/>
</dbReference>